<feature type="chain" id="PRO_5002771350" evidence="1">
    <location>
        <begin position="27"/>
        <end position="719"/>
    </location>
</feature>
<dbReference type="AlphaFoldDB" id="B1YEP1"/>
<keyword evidence="1" id="KW-0732">Signal</keyword>
<dbReference type="Proteomes" id="UP000001681">
    <property type="component" value="Chromosome"/>
</dbReference>
<sequence length="719" mass="81019">MNWKHWIGSVALVCGTWLTLTTLTEAAPYDIKKNDQTIIGFYDLETKQTIPYPSDVSPYAFLRAKSADQTLFLFQDDYFDESFQPYYLMNAKTGTSEEVKLPANLEYLRVLDQNHFVARGISDAFHVVERQGNEFVISDTLRDGRIPSVQWISPNRFSLIRDGIADWYDVKTDGTFEKVQTVEVNSFSPLTGDWILDVSKTAVIRNVETNQTYGLPNKRTDHFVRGAYETADGLYLQLTEDDETKDDNRSSSLYYLDKQTGQLKTLVDYSDGLAQEVLTDGRAVYRVNGQTTLLDFKEYLRQPVAIDDRTKADTAFLEKTVLTPDVQLMRIDGTTEPLALRDVTFTGDIDQENGVRIPTSQKRIYNTVYTVAYTAETGVVLKDTTRYQHKRYLTATLDQLKEVKEGVYTYRFDLGQADVPVNVFRKDGTRLNSAVSDDKGMLTIGLGTTGLLGQPISFEIGAENTFDQKKTVQRTIAGYEAPRVTQSTNTNFKTFTYRLESKNDGGTYTVYHGKEKITAVPATKKTEVTIPYTDQLAEYRIVRSGSYVSKSLALKDSVMLYSTLNNPLNDEQTTIDGVLDADASYGKLYIDGKYTAYIDRKKTRIFAIPTKPLKAGQIVKLVARKGMQLQVSEQRVVAAGNPTLKSYTTTLSPTSTAWKVKATKGKTIVVTINQKRYTKIATGKTQTMTFPKQKRGTRVTVHAESIKLRKSKIFTLIVK</sequence>
<dbReference type="RefSeq" id="WP_012371625.1">
    <property type="nucleotide sequence ID" value="NC_010556.1"/>
</dbReference>
<dbReference type="HOGENOM" id="CLU_384843_0_0_9"/>
<dbReference type="EMBL" id="CP001022">
    <property type="protein sequence ID" value="ACB62209.1"/>
    <property type="molecule type" value="Genomic_DNA"/>
</dbReference>
<dbReference type="OrthoDB" id="2348771at2"/>
<dbReference type="STRING" id="262543.Exig_2762"/>
<evidence type="ECO:0000313" key="3">
    <source>
        <dbReference type="Proteomes" id="UP000001681"/>
    </source>
</evidence>
<organism evidence="2 3">
    <name type="scientific">Exiguobacterium sibiricum (strain DSM 17290 / CCUG 55495 / CIP 109462 / JCM 13490 / 255-15)</name>
    <dbReference type="NCBI Taxonomy" id="262543"/>
    <lineage>
        <taxon>Bacteria</taxon>
        <taxon>Bacillati</taxon>
        <taxon>Bacillota</taxon>
        <taxon>Bacilli</taxon>
        <taxon>Bacillales</taxon>
        <taxon>Bacillales Family XII. Incertae Sedis</taxon>
        <taxon>Exiguobacterium</taxon>
    </lineage>
</organism>
<proteinExistence type="predicted"/>
<reference evidence="3" key="3">
    <citation type="submission" date="2008-04" db="EMBL/GenBank/DDBJ databases">
        <title>Complete sequence of chromosome of Exiguobacterium sibiricum 255-15.</title>
        <authorList>
            <consortium name="US DOE Joint Genome Institute"/>
            <person name="Copeland A."/>
            <person name="Lucas S."/>
            <person name="Lapidus A."/>
            <person name="Glavina del Rio T."/>
            <person name="Dalin E."/>
            <person name="Tice H."/>
            <person name="Bruce D."/>
            <person name="Goodwin L."/>
            <person name="Pitluck S."/>
            <person name="Kiss H."/>
            <person name="Chertkov O."/>
            <person name="Monk C."/>
            <person name="Brettin T."/>
            <person name="Detter J.C."/>
            <person name="Han C."/>
            <person name="Kuske C.R."/>
            <person name="Schmutz J."/>
            <person name="Larimer F."/>
            <person name="Land M."/>
            <person name="Hauser L."/>
            <person name="Kyrpides N."/>
            <person name="Mikhailova N."/>
            <person name="Vishnivetskaya T."/>
            <person name="Rodrigues D.F."/>
            <person name="Gilichinsky D."/>
            <person name="Tiedje J."/>
            <person name="Richardson P."/>
        </authorList>
    </citation>
    <scope>NUCLEOTIDE SEQUENCE [LARGE SCALE GENOMIC DNA]</scope>
    <source>
        <strain evidence="3">DSM 17290 / CIP 109462 / JCM 13490 / 255-15</strain>
    </source>
</reference>
<accession>B1YEP1</accession>
<protein>
    <submittedName>
        <fullName evidence="2">Uncharacterized protein</fullName>
    </submittedName>
</protein>
<keyword evidence="3" id="KW-1185">Reference proteome</keyword>
<name>B1YEP1_EXIS2</name>
<gene>
    <name evidence="2" type="ordered locus">Exig_2762</name>
</gene>
<reference evidence="2 3" key="1">
    <citation type="journal article" date="2006" name="Extremophiles">
        <title>Characterization of Exiguobacterium isolates from the Siberian permafrost. Description of Exiguobacterium sibiricum sp. nov.</title>
        <authorList>
            <person name="Rodrigues D.F."/>
            <person name="Goris J."/>
            <person name="Vishnivetskaya T."/>
            <person name="Gilichinsky D."/>
            <person name="Thomashow M.F."/>
            <person name="Tiedje J.M."/>
        </authorList>
    </citation>
    <scope>NUCLEOTIDE SEQUENCE [LARGE SCALE GENOMIC DNA]</scope>
    <source>
        <strain evidence="3">DSM 17290 / CIP 109462 / JCM 13490 / 255-15</strain>
    </source>
</reference>
<evidence type="ECO:0000256" key="1">
    <source>
        <dbReference type="SAM" id="SignalP"/>
    </source>
</evidence>
<dbReference type="KEGG" id="esi:Exig_2762"/>
<evidence type="ECO:0000313" key="2">
    <source>
        <dbReference type="EMBL" id="ACB62209.1"/>
    </source>
</evidence>
<reference evidence="2 3" key="2">
    <citation type="journal article" date="2008" name="BMC Genomics">
        <title>Architecture of thermal adaptation in an Exiguobacterium sibiricum strain isolated from 3 million year old permafrost: a genome and transcriptome approach.</title>
        <authorList>
            <person name="Rodrigues D.F."/>
            <person name="Ivanova N."/>
            <person name="He Z."/>
            <person name="Huebner M."/>
            <person name="Zhou J."/>
            <person name="Tiedje J.M."/>
        </authorList>
    </citation>
    <scope>NUCLEOTIDE SEQUENCE [LARGE SCALE GENOMIC DNA]</scope>
    <source>
        <strain evidence="3">DSM 17290 / CIP 109462 / JCM 13490 / 255-15</strain>
    </source>
</reference>
<feature type="signal peptide" evidence="1">
    <location>
        <begin position="1"/>
        <end position="26"/>
    </location>
</feature>